<feature type="compositionally biased region" description="Basic and acidic residues" evidence="1">
    <location>
        <begin position="275"/>
        <end position="286"/>
    </location>
</feature>
<dbReference type="PROSITE" id="PS00636">
    <property type="entry name" value="DNAJ_1"/>
    <property type="match status" value="1"/>
</dbReference>
<evidence type="ECO:0000256" key="1">
    <source>
        <dbReference type="SAM" id="MobiDB-lite"/>
    </source>
</evidence>
<organism evidence="3 4">
    <name type="scientific">Trapa incisa</name>
    <dbReference type="NCBI Taxonomy" id="236973"/>
    <lineage>
        <taxon>Eukaryota</taxon>
        <taxon>Viridiplantae</taxon>
        <taxon>Streptophyta</taxon>
        <taxon>Embryophyta</taxon>
        <taxon>Tracheophyta</taxon>
        <taxon>Spermatophyta</taxon>
        <taxon>Magnoliopsida</taxon>
        <taxon>eudicotyledons</taxon>
        <taxon>Gunneridae</taxon>
        <taxon>Pentapetalae</taxon>
        <taxon>rosids</taxon>
        <taxon>malvids</taxon>
        <taxon>Myrtales</taxon>
        <taxon>Lythraceae</taxon>
        <taxon>Trapa</taxon>
    </lineage>
</organism>
<dbReference type="InterPro" id="IPR018253">
    <property type="entry name" value="DnaJ_domain_CS"/>
</dbReference>
<dbReference type="Pfam" id="PF00226">
    <property type="entry name" value="DnaJ"/>
    <property type="match status" value="1"/>
</dbReference>
<dbReference type="AlphaFoldDB" id="A0AAN7K7U5"/>
<reference evidence="3 4" key="1">
    <citation type="journal article" date="2023" name="Hortic Res">
        <title>Pangenome of water caltrop reveals structural variations and asymmetric subgenome divergence after allopolyploidization.</title>
        <authorList>
            <person name="Zhang X."/>
            <person name="Chen Y."/>
            <person name="Wang L."/>
            <person name="Yuan Y."/>
            <person name="Fang M."/>
            <person name="Shi L."/>
            <person name="Lu R."/>
            <person name="Comes H.P."/>
            <person name="Ma Y."/>
            <person name="Chen Y."/>
            <person name="Huang G."/>
            <person name="Zhou Y."/>
            <person name="Zheng Z."/>
            <person name="Qiu Y."/>
        </authorList>
    </citation>
    <scope>NUCLEOTIDE SEQUENCE [LARGE SCALE GENOMIC DNA]</scope>
    <source>
        <tissue evidence="3">Roots</tissue>
    </source>
</reference>
<feature type="region of interest" description="Disordered" evidence="1">
    <location>
        <begin position="275"/>
        <end position="299"/>
    </location>
</feature>
<dbReference type="Gene3D" id="1.10.287.110">
    <property type="entry name" value="DnaJ domain"/>
    <property type="match status" value="1"/>
</dbReference>
<dbReference type="PANTHER" id="PTHR44137">
    <property type="entry name" value="BNAC03G44070D PROTEIN"/>
    <property type="match status" value="1"/>
</dbReference>
<feature type="domain" description="J" evidence="2">
    <location>
        <begin position="69"/>
        <end position="133"/>
    </location>
</feature>
<dbReference type="CDD" id="cd06257">
    <property type="entry name" value="DnaJ"/>
    <property type="match status" value="1"/>
</dbReference>
<evidence type="ECO:0000313" key="4">
    <source>
        <dbReference type="Proteomes" id="UP001345219"/>
    </source>
</evidence>
<comment type="caution">
    <text evidence="3">The sequence shown here is derived from an EMBL/GenBank/DDBJ whole genome shotgun (WGS) entry which is preliminary data.</text>
</comment>
<dbReference type="InterPro" id="IPR001623">
    <property type="entry name" value="DnaJ_domain"/>
</dbReference>
<gene>
    <name evidence="3" type="ORF">SAY87_029518</name>
</gene>
<dbReference type="PROSITE" id="PS50076">
    <property type="entry name" value="DNAJ_2"/>
    <property type="match status" value="1"/>
</dbReference>
<keyword evidence="4" id="KW-1185">Reference proteome</keyword>
<dbReference type="Pfam" id="PF23551">
    <property type="entry name" value="Zn_ribbon_20"/>
    <property type="match status" value="1"/>
</dbReference>
<dbReference type="PANTHER" id="PTHR44137:SF24">
    <property type="entry name" value="DNAJ HEAT SHOCK N-TERMINAL DOMAIN-CONTAINING PROTEIN"/>
    <property type="match status" value="1"/>
</dbReference>
<evidence type="ECO:0000313" key="3">
    <source>
        <dbReference type="EMBL" id="KAK4761634.1"/>
    </source>
</evidence>
<dbReference type="EMBL" id="JAXIOK010000009">
    <property type="protein sequence ID" value="KAK4761634.1"/>
    <property type="molecule type" value="Genomic_DNA"/>
</dbReference>
<dbReference type="PRINTS" id="PR00625">
    <property type="entry name" value="JDOMAIN"/>
</dbReference>
<dbReference type="Proteomes" id="UP001345219">
    <property type="component" value="Chromosome 23"/>
</dbReference>
<dbReference type="SMART" id="SM00271">
    <property type="entry name" value="DnaJ"/>
    <property type="match status" value="1"/>
</dbReference>
<dbReference type="InterPro" id="IPR036869">
    <property type="entry name" value="J_dom_sf"/>
</dbReference>
<protein>
    <recommendedName>
        <fullName evidence="2">J domain-containing protein</fullName>
    </recommendedName>
</protein>
<accession>A0AAN7K7U5</accession>
<dbReference type="Pfam" id="PF11926">
    <property type="entry name" value="DUF3444"/>
    <property type="match status" value="1"/>
</dbReference>
<name>A0AAN7K7U5_9MYRT</name>
<dbReference type="InterPro" id="IPR056988">
    <property type="entry name" value="Zn_ribbon_pln"/>
</dbReference>
<proteinExistence type="predicted"/>
<sequence>MGETGSEQEAVRLKSLAEAEFKSSNPKSALKHAKAADRLFPSLPGLSQMVTCFKILAAASDSASSSVPDYYAILQVERFSHINIIRKQYKSLALSVHPDKNASLGSEEAFKLIGDAFSVLNDRIRRKEYDTKLRMMMQEEVAGGGGSSLMDDVVVERFWTACSWCKILHQFEKKYLGHNLVCPSCGKSFRAVVIGDNNEDTDGDLDGEKALPEREAVNAKRKLKAPYVDGSVPKRKVKRKETAVMVGDETATMVEEEEEEETMTLAEMQLEAKRKSKEDAAERIAHGAETGRPSDNSEIMRCSGSTKAEHLQVYRRGTWRRRNSTSKEIEKAGKSKDRSVEMVLVEDSNFYDFGKDRSERRFKKGQVWSVYDRADGMPRGYCLIDEVSVSPFVLRVRTLDLQRKDTSGLPCGQFKVAQKAVLRSVKLLSHVVDCERAARELYRIFPSKGSIWAIRRSMNKCSHDIVVFLTSYSEAYGLSMAYLVRVDGFKTVFKRKEIGAHAVHLLDKGELGICSHQIPARRLKGREVPGLLKECWELDPAALPPDLLTTPAERDLHLTC</sequence>
<evidence type="ECO:0000259" key="2">
    <source>
        <dbReference type="PROSITE" id="PS50076"/>
    </source>
</evidence>
<dbReference type="SUPFAM" id="SSF46565">
    <property type="entry name" value="Chaperone J-domain"/>
    <property type="match status" value="1"/>
</dbReference>
<dbReference type="InterPro" id="IPR024593">
    <property type="entry name" value="DUF3444"/>
</dbReference>